<sequence length="176" mass="19589">MHMAAFSLEPDCQNCVAFCCVALAFDKGKHFAFDKKAGSACHHLAENHLCNIHEKLDTNGFSGCVRYNCFGAGQRVAGETFGGKSWRDHPELADKMFEAFSLVEKLHGLISMLEAAKQLNLPPHHERVRQAHQDELEALSIQQEDLHKISTANLRAKVESFLAGLREDISQTALRS</sequence>
<dbReference type="Proteomes" id="UP000258927">
    <property type="component" value="Chromosome"/>
</dbReference>
<dbReference type="KEGG" id="mmyr:MXMO3_02846"/>
<reference evidence="1 2" key="1">
    <citation type="submission" date="2017-05" db="EMBL/GenBank/DDBJ databases">
        <title>Genome Analysis of Maritalea myrionectae HL2708#5.</title>
        <authorList>
            <consortium name="Cotde Inc.-PKNU"/>
            <person name="Jang D."/>
            <person name="Oh H.-M."/>
        </authorList>
    </citation>
    <scope>NUCLEOTIDE SEQUENCE [LARGE SCALE GENOMIC DNA]</scope>
    <source>
        <strain evidence="1 2">HL2708#5</strain>
    </source>
</reference>
<dbReference type="EMBL" id="CP021330">
    <property type="protein sequence ID" value="AVX05356.1"/>
    <property type="molecule type" value="Genomic_DNA"/>
</dbReference>
<keyword evidence="2" id="KW-1185">Reference proteome</keyword>
<gene>
    <name evidence="1" type="ORF">MXMO3_02846</name>
</gene>
<protein>
    <recommendedName>
        <fullName evidence="3">Oxetanocin A resistance protein</fullName>
    </recommendedName>
</protein>
<dbReference type="STRING" id="1122213.GCA_000423365_00481"/>
<organism evidence="1 2">
    <name type="scientific">Maritalea myrionectae</name>
    <dbReference type="NCBI Taxonomy" id="454601"/>
    <lineage>
        <taxon>Bacteria</taxon>
        <taxon>Pseudomonadati</taxon>
        <taxon>Pseudomonadota</taxon>
        <taxon>Alphaproteobacteria</taxon>
        <taxon>Hyphomicrobiales</taxon>
        <taxon>Devosiaceae</taxon>
        <taxon>Maritalea</taxon>
    </lineage>
</organism>
<evidence type="ECO:0000313" key="1">
    <source>
        <dbReference type="EMBL" id="AVX05356.1"/>
    </source>
</evidence>
<proteinExistence type="predicted"/>
<evidence type="ECO:0000313" key="2">
    <source>
        <dbReference type="Proteomes" id="UP000258927"/>
    </source>
</evidence>
<accession>A0A2R4MHL1</accession>
<dbReference type="AlphaFoldDB" id="A0A2R4MHL1"/>
<evidence type="ECO:0008006" key="3">
    <source>
        <dbReference type="Google" id="ProtNLM"/>
    </source>
</evidence>
<name>A0A2R4MHL1_9HYPH</name>